<feature type="domain" description="Core-binding (CB)" evidence="7">
    <location>
        <begin position="51"/>
        <end position="137"/>
    </location>
</feature>
<evidence type="ECO:0000256" key="3">
    <source>
        <dbReference type="ARBA" id="ARBA00023125"/>
    </source>
</evidence>
<keyword evidence="4" id="KW-0233">DNA recombination</keyword>
<accession>A0A2N6MNA1</accession>
<dbReference type="Gene3D" id="1.10.443.10">
    <property type="entry name" value="Intergrase catalytic core"/>
    <property type="match status" value="1"/>
</dbReference>
<dbReference type="InterPro" id="IPR002104">
    <property type="entry name" value="Integrase_catalytic"/>
</dbReference>
<keyword evidence="3 5" id="KW-0238">DNA-binding</keyword>
<dbReference type="PROSITE" id="PS51900">
    <property type="entry name" value="CB"/>
    <property type="match status" value="1"/>
</dbReference>
<dbReference type="InterPro" id="IPR010998">
    <property type="entry name" value="Integrase_recombinase_N"/>
</dbReference>
<dbReference type="Proteomes" id="UP000234966">
    <property type="component" value="Unassembled WGS sequence"/>
</dbReference>
<dbReference type="Gene3D" id="1.10.150.130">
    <property type="match status" value="1"/>
</dbReference>
<dbReference type="EMBL" id="NMQI01000031">
    <property type="protein sequence ID" value="PMB48245.1"/>
    <property type="molecule type" value="Genomic_DNA"/>
</dbReference>
<feature type="domain" description="Tyr recombinase" evidence="6">
    <location>
        <begin position="158"/>
        <end position="340"/>
    </location>
</feature>
<dbReference type="PANTHER" id="PTHR30349">
    <property type="entry name" value="PHAGE INTEGRASE-RELATED"/>
    <property type="match status" value="1"/>
</dbReference>
<dbReference type="Pfam" id="PF00589">
    <property type="entry name" value="Phage_integrase"/>
    <property type="match status" value="1"/>
</dbReference>
<evidence type="ECO:0000259" key="6">
    <source>
        <dbReference type="PROSITE" id="PS51898"/>
    </source>
</evidence>
<keyword evidence="2" id="KW-0229">DNA integration</keyword>
<protein>
    <recommendedName>
        <fullName evidence="10">Integrase</fullName>
    </recommendedName>
</protein>
<dbReference type="InterPro" id="IPR050090">
    <property type="entry name" value="Tyrosine_recombinase_XerCD"/>
</dbReference>
<dbReference type="GO" id="GO:0006310">
    <property type="term" value="P:DNA recombination"/>
    <property type="evidence" value="ECO:0007669"/>
    <property type="project" value="UniProtKB-KW"/>
</dbReference>
<comment type="similarity">
    <text evidence="1">Belongs to the 'phage' integrase family.</text>
</comment>
<dbReference type="SUPFAM" id="SSF56349">
    <property type="entry name" value="DNA breaking-rejoining enzymes"/>
    <property type="match status" value="1"/>
</dbReference>
<evidence type="ECO:0000256" key="1">
    <source>
        <dbReference type="ARBA" id="ARBA00008857"/>
    </source>
</evidence>
<dbReference type="InterPro" id="IPR004107">
    <property type="entry name" value="Integrase_SAM-like_N"/>
</dbReference>
<dbReference type="Pfam" id="PF02899">
    <property type="entry name" value="Phage_int_SAM_1"/>
    <property type="match status" value="1"/>
</dbReference>
<dbReference type="PANTHER" id="PTHR30349:SF41">
    <property type="entry name" value="INTEGRASE_RECOMBINASE PROTEIN MJ0367-RELATED"/>
    <property type="match status" value="1"/>
</dbReference>
<evidence type="ECO:0000259" key="7">
    <source>
        <dbReference type="PROSITE" id="PS51900"/>
    </source>
</evidence>
<evidence type="ECO:0000256" key="2">
    <source>
        <dbReference type="ARBA" id="ARBA00022908"/>
    </source>
</evidence>
<dbReference type="InterPro" id="IPR013762">
    <property type="entry name" value="Integrase-like_cat_sf"/>
</dbReference>
<name>A0A2N6MNA1_9CYAN</name>
<dbReference type="PROSITE" id="PS51898">
    <property type="entry name" value="TYR_RECOMBINASE"/>
    <property type="match status" value="1"/>
</dbReference>
<comment type="caution">
    <text evidence="8">The sequence shown here is derived from an EMBL/GenBank/DDBJ whole genome shotgun (WGS) entry which is preliminary data.</text>
</comment>
<dbReference type="InterPro" id="IPR044068">
    <property type="entry name" value="CB"/>
</dbReference>
<gene>
    <name evidence="8" type="ORF">CEN41_01530</name>
</gene>
<dbReference type="GO" id="GO:0015074">
    <property type="term" value="P:DNA integration"/>
    <property type="evidence" value="ECO:0007669"/>
    <property type="project" value="UniProtKB-KW"/>
</dbReference>
<proteinExistence type="inferred from homology"/>
<reference evidence="8 9" key="1">
    <citation type="submission" date="2017-07" db="EMBL/GenBank/DDBJ databases">
        <title>Genomes of Fischerella (Mastigocladus) sp. strains.</title>
        <authorList>
            <person name="Miller S.R."/>
        </authorList>
    </citation>
    <scope>NUCLEOTIDE SEQUENCE [LARGE SCALE GENOMIC DNA]</scope>
    <source>
        <strain evidence="8 9">CCMEE 5330</strain>
    </source>
</reference>
<organism evidence="8 9">
    <name type="scientific">Fischerella thermalis CCMEE 5330</name>
    <dbReference type="NCBI Taxonomy" id="2019670"/>
    <lineage>
        <taxon>Bacteria</taxon>
        <taxon>Bacillati</taxon>
        <taxon>Cyanobacteriota</taxon>
        <taxon>Cyanophyceae</taxon>
        <taxon>Nostocales</taxon>
        <taxon>Hapalosiphonaceae</taxon>
        <taxon>Fischerella</taxon>
    </lineage>
</organism>
<evidence type="ECO:0000313" key="9">
    <source>
        <dbReference type="Proteomes" id="UP000234966"/>
    </source>
</evidence>
<evidence type="ECO:0008006" key="10">
    <source>
        <dbReference type="Google" id="ProtNLM"/>
    </source>
</evidence>
<evidence type="ECO:0000256" key="5">
    <source>
        <dbReference type="PROSITE-ProRule" id="PRU01248"/>
    </source>
</evidence>
<evidence type="ECO:0000256" key="4">
    <source>
        <dbReference type="ARBA" id="ARBA00023172"/>
    </source>
</evidence>
<dbReference type="GO" id="GO:0003677">
    <property type="term" value="F:DNA binding"/>
    <property type="evidence" value="ECO:0007669"/>
    <property type="project" value="UniProtKB-UniRule"/>
</dbReference>
<sequence length="341" mass="39540">MRNRLRLKRVPYPIVTQAGRTNVRKWSSMSDQQLTLFPTQPQQPQDMTRQTPLGASLDLFADALRMEGKSEHTVKAFIADLMLLGEHAGLDTPLGVYTTEMLNDFLHWMEFERGVPCSRKTYARRVTSLKVFFKWLHALEILAHDPAKPLLQRSGPAPLSEALTPQQIEDCIHAAQQMMRGDETDTRPEFIFRLLVETGIKKGETARLTRADIDLSNRQRPVLIIRHDVKNVYKERRIEFGQALLRAYEAYLMQYQPNREIFTCTTRNLEYILTDIGVSAGVPFKLSFENLRWTMGVCDWRAGMSEDSIREKMGLSRPSWHETSSKIKQLLERQLKEEKRF</sequence>
<dbReference type="InterPro" id="IPR011010">
    <property type="entry name" value="DNA_brk_join_enz"/>
</dbReference>
<dbReference type="AlphaFoldDB" id="A0A2N6MNA1"/>
<evidence type="ECO:0000313" key="8">
    <source>
        <dbReference type="EMBL" id="PMB48245.1"/>
    </source>
</evidence>